<accession>A0AAW1P4Q4</accession>
<dbReference type="InterPro" id="IPR026907">
    <property type="entry name" value="GCIP-like"/>
</dbReference>
<dbReference type="Pfam" id="PF13324">
    <property type="entry name" value="GCIP_N"/>
    <property type="match status" value="1"/>
</dbReference>
<dbReference type="InterPro" id="IPR049317">
    <property type="entry name" value="GCIP-like_N"/>
</dbReference>
<evidence type="ECO:0000313" key="11">
    <source>
        <dbReference type="Proteomes" id="UP001489004"/>
    </source>
</evidence>
<dbReference type="Pfam" id="PF20936">
    <property type="entry name" value="GCIP_C"/>
    <property type="match status" value="1"/>
</dbReference>
<dbReference type="AlphaFoldDB" id="A0AAW1P4Q4"/>
<comment type="caution">
    <text evidence="10">The sequence shown here is derived from an EMBL/GenBank/DDBJ whole genome shotgun (WGS) entry which is preliminary data.</text>
</comment>
<evidence type="ECO:0000256" key="6">
    <source>
        <dbReference type="ARBA" id="ARBA00023306"/>
    </source>
</evidence>
<feature type="region of interest" description="Disordered" evidence="7">
    <location>
        <begin position="120"/>
        <end position="154"/>
    </location>
</feature>
<reference evidence="10 11" key="1">
    <citation type="journal article" date="2024" name="Nat. Commun.">
        <title>Phylogenomics reveals the evolutionary origins of lichenization in chlorophyte algae.</title>
        <authorList>
            <person name="Puginier C."/>
            <person name="Libourel C."/>
            <person name="Otte J."/>
            <person name="Skaloud P."/>
            <person name="Haon M."/>
            <person name="Grisel S."/>
            <person name="Petersen M."/>
            <person name="Berrin J.G."/>
            <person name="Delaux P.M."/>
            <person name="Dal Grande F."/>
            <person name="Keller J."/>
        </authorList>
    </citation>
    <scope>NUCLEOTIDE SEQUENCE [LARGE SCALE GENOMIC DNA]</scope>
    <source>
        <strain evidence="10 11">SAG 2043</strain>
    </source>
</reference>
<evidence type="ECO:0000313" key="10">
    <source>
        <dbReference type="EMBL" id="KAK9803581.1"/>
    </source>
</evidence>
<evidence type="ECO:0000259" key="9">
    <source>
        <dbReference type="Pfam" id="PF20936"/>
    </source>
</evidence>
<feature type="compositionally biased region" description="Acidic residues" evidence="7">
    <location>
        <begin position="142"/>
        <end position="153"/>
    </location>
</feature>
<evidence type="ECO:0000256" key="4">
    <source>
        <dbReference type="ARBA" id="ARBA00022490"/>
    </source>
</evidence>
<keyword evidence="4" id="KW-0963">Cytoplasm</keyword>
<gene>
    <name evidence="10" type="ORF">WJX72_002006</name>
</gene>
<evidence type="ECO:0000256" key="3">
    <source>
        <dbReference type="ARBA" id="ARBA00008940"/>
    </source>
</evidence>
<dbReference type="PANTHER" id="PTHR15492:SF1">
    <property type="entry name" value="CYCLIN-D1-BINDING PROTEIN 1"/>
    <property type="match status" value="1"/>
</dbReference>
<evidence type="ECO:0000256" key="5">
    <source>
        <dbReference type="ARBA" id="ARBA00023242"/>
    </source>
</evidence>
<evidence type="ECO:0000259" key="8">
    <source>
        <dbReference type="Pfam" id="PF13324"/>
    </source>
</evidence>
<dbReference type="Gene3D" id="1.20.1410.10">
    <property type="entry name" value="I/LWEQ domain"/>
    <property type="match status" value="1"/>
</dbReference>
<sequence>MGSKEQVCIFSELCAWDLVGCQAAPALSPCDVAALQKCLEENKGNHKNSGMPSTEEARGLLSALQQSVLRLCAAFYGLSSGAGPTLQKDLSSSATAVVAACCQLVTSIIADGAPEAEVLHLDSEHGSPSERHTSPESGAGSDEADDVDFEPDELTQQGSQLVAASLQLLQALVKLLKAAIKLLLQGDPPIQATSLEAWESVVFHCASLTTSAEDLGAALYPPQDAQQVLGAAEAIHTGAELLLEDLPEPALGAEQEALQSIGEQMQAAHAAVESKAGLIDDDASQPEE</sequence>
<dbReference type="InterPro" id="IPR049318">
    <property type="entry name" value="GCIP_C"/>
</dbReference>
<keyword evidence="11" id="KW-1185">Reference proteome</keyword>
<protein>
    <submittedName>
        <fullName evidence="10">Uncharacterized protein</fullName>
    </submittedName>
</protein>
<evidence type="ECO:0000256" key="2">
    <source>
        <dbReference type="ARBA" id="ARBA00004496"/>
    </source>
</evidence>
<comment type="similarity">
    <text evidence="3">Belongs to the CCNDBP1 family.</text>
</comment>
<dbReference type="GO" id="GO:0005737">
    <property type="term" value="C:cytoplasm"/>
    <property type="evidence" value="ECO:0007669"/>
    <property type="project" value="UniProtKB-SubCell"/>
</dbReference>
<organism evidence="10 11">
    <name type="scientific">[Myrmecia] bisecta</name>
    <dbReference type="NCBI Taxonomy" id="41462"/>
    <lineage>
        <taxon>Eukaryota</taxon>
        <taxon>Viridiplantae</taxon>
        <taxon>Chlorophyta</taxon>
        <taxon>core chlorophytes</taxon>
        <taxon>Trebouxiophyceae</taxon>
        <taxon>Trebouxiales</taxon>
        <taxon>Trebouxiaceae</taxon>
        <taxon>Myrmecia</taxon>
    </lineage>
</organism>
<keyword evidence="5" id="KW-0539">Nucleus</keyword>
<feature type="domain" description="Cyclin-D1-binding protein 1-like N-terminal" evidence="8">
    <location>
        <begin position="50"/>
        <end position="110"/>
    </location>
</feature>
<dbReference type="PANTHER" id="PTHR15492">
    <property type="entry name" value="CYCLIN D1-BINDING PROTEIN 1"/>
    <property type="match status" value="1"/>
</dbReference>
<comment type="subcellular location">
    <subcellularLocation>
        <location evidence="2">Cytoplasm</location>
    </subcellularLocation>
    <subcellularLocation>
        <location evidence="1">Nucleus</location>
    </subcellularLocation>
</comment>
<name>A0AAW1P4Q4_9CHLO</name>
<evidence type="ECO:0000256" key="1">
    <source>
        <dbReference type="ARBA" id="ARBA00004123"/>
    </source>
</evidence>
<feature type="domain" description="Cyclin-D1-binding protein 1-like C-terminal" evidence="9">
    <location>
        <begin position="147"/>
        <end position="240"/>
    </location>
</feature>
<proteinExistence type="inferred from homology"/>
<dbReference type="EMBL" id="JALJOR010000020">
    <property type="protein sequence ID" value="KAK9803581.1"/>
    <property type="molecule type" value="Genomic_DNA"/>
</dbReference>
<dbReference type="Proteomes" id="UP001489004">
    <property type="component" value="Unassembled WGS sequence"/>
</dbReference>
<keyword evidence="6" id="KW-0131">Cell cycle</keyword>
<feature type="compositionally biased region" description="Basic and acidic residues" evidence="7">
    <location>
        <begin position="120"/>
        <end position="134"/>
    </location>
</feature>
<dbReference type="GO" id="GO:0005634">
    <property type="term" value="C:nucleus"/>
    <property type="evidence" value="ECO:0007669"/>
    <property type="project" value="UniProtKB-SubCell"/>
</dbReference>
<evidence type="ECO:0000256" key="7">
    <source>
        <dbReference type="SAM" id="MobiDB-lite"/>
    </source>
</evidence>